<dbReference type="EMBL" id="UYRR01013261">
    <property type="protein sequence ID" value="VDK26720.1"/>
    <property type="molecule type" value="Genomic_DNA"/>
</dbReference>
<dbReference type="AlphaFoldDB" id="A0A0M3JFQ0"/>
<gene>
    <name evidence="1" type="ORF">ASIM_LOCUS6229</name>
</gene>
<accession>A0A0M3JFQ0</accession>
<dbReference type="Proteomes" id="UP000267096">
    <property type="component" value="Unassembled WGS sequence"/>
</dbReference>
<proteinExistence type="predicted"/>
<evidence type="ECO:0000313" key="2">
    <source>
        <dbReference type="Proteomes" id="UP000267096"/>
    </source>
</evidence>
<protein>
    <submittedName>
        <fullName evidence="3">Methyltransf_21 domain-containing protein</fullName>
    </submittedName>
</protein>
<keyword evidence="2" id="KW-1185">Reference proteome</keyword>
<name>A0A0M3JFQ0_ANISI</name>
<dbReference type="OrthoDB" id="5867391at2759"/>
<organism evidence="3">
    <name type="scientific">Anisakis simplex</name>
    <name type="common">Herring worm</name>
    <dbReference type="NCBI Taxonomy" id="6269"/>
    <lineage>
        <taxon>Eukaryota</taxon>
        <taxon>Metazoa</taxon>
        <taxon>Ecdysozoa</taxon>
        <taxon>Nematoda</taxon>
        <taxon>Chromadorea</taxon>
        <taxon>Rhabditida</taxon>
        <taxon>Spirurina</taxon>
        <taxon>Ascaridomorpha</taxon>
        <taxon>Ascaridoidea</taxon>
        <taxon>Anisakidae</taxon>
        <taxon>Anisakis</taxon>
        <taxon>Anisakis simplex complex</taxon>
    </lineage>
</organism>
<evidence type="ECO:0000313" key="1">
    <source>
        <dbReference type="EMBL" id="VDK26720.1"/>
    </source>
</evidence>
<dbReference type="WBParaSite" id="ASIM_0000645401-mRNA-1">
    <property type="protein sequence ID" value="ASIM_0000645401-mRNA-1"/>
    <property type="gene ID" value="ASIM_0000645401"/>
</dbReference>
<reference evidence="1 2" key="2">
    <citation type="submission" date="2018-11" db="EMBL/GenBank/DDBJ databases">
        <authorList>
            <consortium name="Pathogen Informatics"/>
        </authorList>
    </citation>
    <scope>NUCLEOTIDE SEQUENCE [LARGE SCALE GENOMIC DNA]</scope>
</reference>
<sequence>MLEAGRVFESLGQYKQVGVSERGGSIRASVMGADGGYHWETIETVKMDELLGMFGLSHHVEWLFLDVEGAEYDLLPILLSRLSDRSGSVEQANDTSAMAFCQVISNLSSLL</sequence>
<evidence type="ECO:0000313" key="3">
    <source>
        <dbReference type="WBParaSite" id="ASIM_0000645401-mRNA-1"/>
    </source>
</evidence>
<reference evidence="3" key="1">
    <citation type="submission" date="2017-02" db="UniProtKB">
        <authorList>
            <consortium name="WormBaseParasite"/>
        </authorList>
    </citation>
    <scope>IDENTIFICATION</scope>
</reference>